<dbReference type="OrthoDB" id="9803914at2"/>
<dbReference type="CDD" id="cd09086">
    <property type="entry name" value="ExoIII-like_AP-endo"/>
    <property type="match status" value="1"/>
</dbReference>
<feature type="binding site" evidence="7">
    <location>
        <position position="246"/>
    </location>
    <ligand>
        <name>Mg(2+)</name>
        <dbReference type="ChEBI" id="CHEBI:18420"/>
        <label>1</label>
    </ligand>
</feature>
<feature type="binding site" evidence="7">
    <location>
        <position position="147"/>
    </location>
    <ligand>
        <name>Mg(2+)</name>
        <dbReference type="ChEBI" id="CHEBI:18420"/>
        <label>1</label>
    </ligand>
</feature>
<dbReference type="Gene3D" id="3.60.10.10">
    <property type="entry name" value="Endonuclease/exonuclease/phosphatase"/>
    <property type="match status" value="1"/>
</dbReference>
<keyword evidence="7" id="KW-0464">Manganese</keyword>
<keyword evidence="11" id="KW-1185">Reference proteome</keyword>
<evidence type="ECO:0000256" key="3">
    <source>
        <dbReference type="ARBA" id="ARBA00022723"/>
    </source>
</evidence>
<keyword evidence="3 7" id="KW-0479">Metal-binding</keyword>
<feature type="binding site" evidence="7">
    <location>
        <position position="34"/>
    </location>
    <ligand>
        <name>Mg(2+)</name>
        <dbReference type="ChEBI" id="CHEBI:18420"/>
        <label>1</label>
    </ligand>
</feature>
<dbReference type="AlphaFoldDB" id="A0A317EE77"/>
<dbReference type="SUPFAM" id="SSF56219">
    <property type="entry name" value="DNase I-like"/>
    <property type="match status" value="1"/>
</dbReference>
<evidence type="ECO:0000256" key="6">
    <source>
        <dbReference type="PIRSR" id="PIRSR604808-1"/>
    </source>
</evidence>
<feature type="site" description="Interaction with DNA substrate" evidence="8">
    <location>
        <position position="246"/>
    </location>
</feature>
<organism evidence="10 11">
    <name type="scientific">Zavarzinia compransoris</name>
    <dbReference type="NCBI Taxonomy" id="1264899"/>
    <lineage>
        <taxon>Bacteria</taxon>
        <taxon>Pseudomonadati</taxon>
        <taxon>Pseudomonadota</taxon>
        <taxon>Alphaproteobacteria</taxon>
        <taxon>Rhodospirillales</taxon>
        <taxon>Zavarziniaceae</taxon>
        <taxon>Zavarzinia</taxon>
    </lineage>
</organism>
<dbReference type="PANTHER" id="PTHR43250">
    <property type="entry name" value="EXODEOXYRIBONUCLEASE III"/>
    <property type="match status" value="1"/>
</dbReference>
<dbReference type="InterPro" id="IPR020848">
    <property type="entry name" value="AP_endonuclease_F1_CS"/>
</dbReference>
<dbReference type="InterPro" id="IPR004808">
    <property type="entry name" value="AP_endonuc_1"/>
</dbReference>
<dbReference type="GO" id="GO:0008311">
    <property type="term" value="F:double-stranded DNA 3'-5' DNA exonuclease activity"/>
    <property type="evidence" value="ECO:0007669"/>
    <property type="project" value="InterPro"/>
</dbReference>
<protein>
    <submittedName>
        <fullName evidence="10">Exodeoxyribonuclease III</fullName>
    </submittedName>
</protein>
<keyword evidence="4" id="KW-0378">Hydrolase</keyword>
<name>A0A317EE77_9PROT</name>
<evidence type="ECO:0000259" key="9">
    <source>
        <dbReference type="Pfam" id="PF03372"/>
    </source>
</evidence>
<evidence type="ECO:0000256" key="4">
    <source>
        <dbReference type="ARBA" id="ARBA00022801"/>
    </source>
</evidence>
<dbReference type="InterPro" id="IPR005135">
    <property type="entry name" value="Endo/exonuclease/phosphatase"/>
</dbReference>
<evidence type="ECO:0000313" key="11">
    <source>
        <dbReference type="Proteomes" id="UP000246077"/>
    </source>
</evidence>
<evidence type="ECO:0000256" key="2">
    <source>
        <dbReference type="ARBA" id="ARBA00007092"/>
    </source>
</evidence>
<evidence type="ECO:0000256" key="8">
    <source>
        <dbReference type="PIRSR" id="PIRSR604808-3"/>
    </source>
</evidence>
<keyword evidence="5 7" id="KW-0460">Magnesium</keyword>
<dbReference type="GO" id="GO:0004519">
    <property type="term" value="F:endonuclease activity"/>
    <property type="evidence" value="ECO:0007669"/>
    <property type="project" value="InterPro"/>
</dbReference>
<feature type="active site" description="Proton acceptor" evidence="6">
    <location>
        <position position="246"/>
    </location>
</feature>
<reference evidence="11" key="1">
    <citation type="submission" date="2018-05" db="EMBL/GenBank/DDBJ databases">
        <title>Zavarzinia sp. HR-AS.</title>
        <authorList>
            <person name="Lee Y."/>
            <person name="Jeon C.O."/>
        </authorList>
    </citation>
    <scope>NUCLEOTIDE SEQUENCE [LARGE SCALE GENOMIC DNA]</scope>
    <source>
        <strain evidence="11">DSM 1231</strain>
    </source>
</reference>
<feature type="site" description="Transition state stabilizer" evidence="8">
    <location>
        <position position="147"/>
    </location>
</feature>
<evidence type="ECO:0000313" key="10">
    <source>
        <dbReference type="EMBL" id="PWR23653.1"/>
    </source>
</evidence>
<accession>A0A317EE77</accession>
<dbReference type="InterPro" id="IPR037493">
    <property type="entry name" value="ExoIII-like"/>
</dbReference>
<feature type="binding site" evidence="7">
    <location>
        <position position="245"/>
    </location>
    <ligand>
        <name>Mg(2+)</name>
        <dbReference type="ChEBI" id="CHEBI:18420"/>
        <label>1</label>
    </ligand>
</feature>
<dbReference type="PROSITE" id="PS51435">
    <property type="entry name" value="AP_NUCLEASE_F1_4"/>
    <property type="match status" value="1"/>
</dbReference>
<dbReference type="PROSITE" id="PS00728">
    <property type="entry name" value="AP_NUCLEASE_F1_3"/>
    <property type="match status" value="1"/>
</dbReference>
<dbReference type="NCBIfam" id="TIGR00633">
    <property type="entry name" value="xth"/>
    <property type="match status" value="1"/>
</dbReference>
<feature type="binding site" evidence="7">
    <location>
        <position position="145"/>
    </location>
    <ligand>
        <name>Mg(2+)</name>
        <dbReference type="ChEBI" id="CHEBI:18420"/>
        <label>1</label>
    </ligand>
</feature>
<dbReference type="PROSITE" id="PS00726">
    <property type="entry name" value="AP_NUCLEASE_F1_1"/>
    <property type="match status" value="1"/>
</dbReference>
<evidence type="ECO:0000256" key="7">
    <source>
        <dbReference type="PIRSR" id="PIRSR604808-2"/>
    </source>
</evidence>
<comment type="cofactor">
    <cofactor evidence="1">
        <name>Mn(2+)</name>
        <dbReference type="ChEBI" id="CHEBI:29035"/>
    </cofactor>
</comment>
<dbReference type="PANTHER" id="PTHR43250:SF2">
    <property type="entry name" value="EXODEOXYRIBONUCLEASE III"/>
    <property type="match status" value="1"/>
</dbReference>
<feature type="binding site" evidence="7">
    <location>
        <position position="7"/>
    </location>
    <ligand>
        <name>Mg(2+)</name>
        <dbReference type="ChEBI" id="CHEBI:18420"/>
        <label>1</label>
    </ligand>
</feature>
<gene>
    <name evidence="10" type="primary">xth</name>
    <name evidence="10" type="ORF">DKG75_03545</name>
</gene>
<dbReference type="GO" id="GO:0003677">
    <property type="term" value="F:DNA binding"/>
    <property type="evidence" value="ECO:0007669"/>
    <property type="project" value="InterPro"/>
</dbReference>
<dbReference type="GO" id="GO:0006281">
    <property type="term" value="P:DNA repair"/>
    <property type="evidence" value="ECO:0007669"/>
    <property type="project" value="InterPro"/>
</dbReference>
<dbReference type="RefSeq" id="WP_109919684.1">
    <property type="nucleotide sequence ID" value="NZ_QGLF01000001.1"/>
</dbReference>
<dbReference type="Pfam" id="PF03372">
    <property type="entry name" value="Exo_endo_phos"/>
    <property type="match status" value="1"/>
</dbReference>
<evidence type="ECO:0000256" key="5">
    <source>
        <dbReference type="ARBA" id="ARBA00022842"/>
    </source>
</evidence>
<dbReference type="EMBL" id="QGLF01000001">
    <property type="protein sequence ID" value="PWR23653.1"/>
    <property type="molecule type" value="Genomic_DNA"/>
</dbReference>
<dbReference type="Proteomes" id="UP000246077">
    <property type="component" value="Unassembled WGS sequence"/>
</dbReference>
<sequence length="255" mass="28943">MRVASFNVNSVKARLGNLVDWLRAAGPDVVCLQELKTLEMPVTEVEDAGYNVRYVGQKSYNGVAILARDTIEIEEERLPGEAEDEQARYLQALIGGRLRVASIYLPNGNPVETEKFPYKLRWMARLRDQAEKLLAFEEPLVLAGDYNVCPTDGDCYDPAAFRDDALCQPESRAAFRRLLNLGLMDALMAIDPGPRRYTYWDYQARAFERNNGLRIDHLLLSPQAADRLLDAGVDRTPREKERPSDHTPVWCELDL</sequence>
<feature type="domain" description="Endonuclease/exonuclease/phosphatase" evidence="9">
    <location>
        <begin position="4"/>
        <end position="246"/>
    </location>
</feature>
<dbReference type="GO" id="GO:0046872">
    <property type="term" value="F:metal ion binding"/>
    <property type="evidence" value="ECO:0007669"/>
    <property type="project" value="UniProtKB-KW"/>
</dbReference>
<feature type="active site" evidence="6">
    <location>
        <position position="104"/>
    </location>
</feature>
<dbReference type="NCBIfam" id="TIGR00195">
    <property type="entry name" value="exoDNase_III"/>
    <property type="match status" value="1"/>
</dbReference>
<proteinExistence type="inferred from homology"/>
<feature type="active site" description="Proton donor/acceptor" evidence="6">
    <location>
        <position position="145"/>
    </location>
</feature>
<dbReference type="InterPro" id="IPR020847">
    <property type="entry name" value="AP_endonuclease_F1_BS"/>
</dbReference>
<feature type="site" description="Important for catalytic activity" evidence="8">
    <location>
        <position position="216"/>
    </location>
</feature>
<comment type="caution">
    <text evidence="10">The sequence shown here is derived from an EMBL/GenBank/DDBJ whole genome shotgun (WGS) entry which is preliminary data.</text>
</comment>
<comment type="similarity">
    <text evidence="2">Belongs to the DNA repair enzymes AP/ExoA family.</text>
</comment>
<comment type="cofactor">
    <cofactor evidence="7">
        <name>Mg(2+)</name>
        <dbReference type="ChEBI" id="CHEBI:18420"/>
    </cofactor>
    <cofactor evidence="7">
        <name>Mn(2+)</name>
        <dbReference type="ChEBI" id="CHEBI:29035"/>
    </cofactor>
    <text evidence="7">Probably binds two magnesium or manganese ions per subunit.</text>
</comment>
<evidence type="ECO:0000256" key="1">
    <source>
        <dbReference type="ARBA" id="ARBA00001936"/>
    </source>
</evidence>
<dbReference type="InterPro" id="IPR036691">
    <property type="entry name" value="Endo/exonu/phosph_ase_sf"/>
</dbReference>